<reference evidence="11 12" key="1">
    <citation type="submission" date="2018-05" db="EMBL/GenBank/DDBJ databases">
        <title>Genomic Encyclopedia of Type Strains, Phase IV (KMG-IV): sequencing the most valuable type-strain genomes for metagenomic binning, comparative biology and taxonomic classification.</title>
        <authorList>
            <person name="Goeker M."/>
        </authorList>
    </citation>
    <scope>NUCLEOTIDE SEQUENCE [LARGE SCALE GENOMIC DNA]</scope>
    <source>
        <strain evidence="11 12">DSM 28816</strain>
    </source>
</reference>
<feature type="binding site" evidence="9">
    <location>
        <position position="210"/>
    </location>
    <ligand>
        <name>Zn(2+)</name>
        <dbReference type="ChEBI" id="CHEBI:29105"/>
        <note>catalytic</note>
    </ligand>
</feature>
<dbReference type="PANTHER" id="PTHR43126:SF1">
    <property type="entry name" value="D-ALANYL-D-ALANINE DIPEPTIDASE"/>
    <property type="match status" value="1"/>
</dbReference>
<dbReference type="InterPro" id="IPR000755">
    <property type="entry name" value="A_A_dipeptidase"/>
</dbReference>
<dbReference type="Proteomes" id="UP000247523">
    <property type="component" value="Unassembled WGS sequence"/>
</dbReference>
<dbReference type="GO" id="GO:0008270">
    <property type="term" value="F:zinc ion binding"/>
    <property type="evidence" value="ECO:0007669"/>
    <property type="project" value="UniProtKB-UniRule"/>
</dbReference>
<dbReference type="InterPro" id="IPR009045">
    <property type="entry name" value="Zn_M74/Hedgehog-like"/>
</dbReference>
<dbReference type="RefSeq" id="WP_207657798.1">
    <property type="nucleotide sequence ID" value="NZ_QICS01000003.1"/>
</dbReference>
<dbReference type="HAMAP" id="MF_01924">
    <property type="entry name" value="A_A_dipeptidase"/>
    <property type="match status" value="1"/>
</dbReference>
<evidence type="ECO:0000256" key="5">
    <source>
        <dbReference type="ARBA" id="ARBA00022833"/>
    </source>
</evidence>
<evidence type="ECO:0000256" key="4">
    <source>
        <dbReference type="ARBA" id="ARBA00022801"/>
    </source>
</evidence>
<sequence length="295" mass="33967">MFRRYTYLMLCALLLTGCGKVDLSNEKQTSSSEVQIDSGSEETDLTQEDVTQAVSEETNDLHENTTSLENQTNDDSQIKQETQESEKETVAKKYNLPEGFVYVDDVIPSAELEIRYYTDYNFVGEKIDGYIAPLAILTSEAANALKAAANRLAEDGYHIKIYDAYRPQKAVDCFVRWAQTDDASTKETFYPAMEKSILFQDGYISKKSRHSRGSTIDLTILDENDNEIDMGGYFDLLDTISNYDTNQITESQHNNRQYLRNIMDEAGFDSIRTEWWHFQLRNEPYPDTYFDFDIE</sequence>
<dbReference type="GO" id="GO:0160237">
    <property type="term" value="F:D-Ala-D-Ala dipeptidase activity"/>
    <property type="evidence" value="ECO:0007669"/>
    <property type="project" value="UniProtKB-EC"/>
</dbReference>
<dbReference type="GO" id="GO:0008237">
    <property type="term" value="F:metallopeptidase activity"/>
    <property type="evidence" value="ECO:0007669"/>
    <property type="project" value="UniProtKB-KW"/>
</dbReference>
<evidence type="ECO:0000256" key="3">
    <source>
        <dbReference type="ARBA" id="ARBA00022723"/>
    </source>
</evidence>
<dbReference type="AlphaFoldDB" id="A0A318ETE2"/>
<organism evidence="11 12">
    <name type="scientific">Lachnotalea glycerini</name>
    <dbReference type="NCBI Taxonomy" id="1763509"/>
    <lineage>
        <taxon>Bacteria</taxon>
        <taxon>Bacillati</taxon>
        <taxon>Bacillota</taxon>
        <taxon>Clostridia</taxon>
        <taxon>Lachnospirales</taxon>
        <taxon>Lachnospiraceae</taxon>
        <taxon>Lachnotalea</taxon>
    </lineage>
</organism>
<keyword evidence="4 9" id="KW-0378">Hydrolase</keyword>
<evidence type="ECO:0000256" key="8">
    <source>
        <dbReference type="ARBA" id="ARBA00023316"/>
    </source>
</evidence>
<accession>A0A318ETE2</accession>
<dbReference type="EC" id="3.4.13.22" evidence="9"/>
<feature type="active site" description="Proton donor/acceptor" evidence="9">
    <location>
        <position position="274"/>
    </location>
</feature>
<evidence type="ECO:0000256" key="10">
    <source>
        <dbReference type="SAM" id="MobiDB-lite"/>
    </source>
</evidence>
<dbReference type="GO" id="GO:0071555">
    <property type="term" value="P:cell wall organization"/>
    <property type="evidence" value="ECO:0007669"/>
    <property type="project" value="UniProtKB-KW"/>
</dbReference>
<proteinExistence type="inferred from homology"/>
<feature type="binding site" evidence="9">
    <location>
        <position position="277"/>
    </location>
    <ligand>
        <name>Zn(2+)</name>
        <dbReference type="ChEBI" id="CHEBI:29105"/>
        <note>catalytic</note>
    </ligand>
</feature>
<dbReference type="Gene3D" id="3.30.1380.10">
    <property type="match status" value="1"/>
</dbReference>
<feature type="compositionally biased region" description="Polar residues" evidence="10">
    <location>
        <begin position="64"/>
        <end position="75"/>
    </location>
</feature>
<comment type="catalytic activity">
    <reaction evidence="1 9">
        <text>D-alanyl-D-alanine + H2O = 2 D-alanine</text>
        <dbReference type="Rhea" id="RHEA:20661"/>
        <dbReference type="ChEBI" id="CHEBI:15377"/>
        <dbReference type="ChEBI" id="CHEBI:57416"/>
        <dbReference type="ChEBI" id="CHEBI:57822"/>
        <dbReference type="EC" id="3.4.13.22"/>
    </reaction>
</comment>
<protein>
    <recommendedName>
        <fullName evidence="9">D-alanyl-D-alanine dipeptidase</fullName>
        <shortName evidence="9">D-Ala-D-Ala dipeptidase</shortName>
        <ecNumber evidence="9">3.4.13.22</ecNumber>
    </recommendedName>
</protein>
<feature type="site" description="Transition state stabilizer" evidence="9">
    <location>
        <position position="166"/>
    </location>
</feature>
<comment type="caution">
    <text evidence="11">The sequence shown here is derived from an EMBL/GenBank/DDBJ whole genome shotgun (WGS) entry which is preliminary data.</text>
</comment>
<dbReference type="SUPFAM" id="SSF55166">
    <property type="entry name" value="Hedgehog/DD-peptidase"/>
    <property type="match status" value="1"/>
</dbReference>
<evidence type="ECO:0000313" key="12">
    <source>
        <dbReference type="Proteomes" id="UP000247523"/>
    </source>
</evidence>
<dbReference type="PANTHER" id="PTHR43126">
    <property type="entry name" value="D-ALANYL-D-ALANINE DIPEPTIDASE"/>
    <property type="match status" value="1"/>
</dbReference>
<dbReference type="Pfam" id="PF01427">
    <property type="entry name" value="Peptidase_M15"/>
    <property type="match status" value="1"/>
</dbReference>
<dbReference type="PROSITE" id="PS51257">
    <property type="entry name" value="PROKAR_LIPOPROTEIN"/>
    <property type="match status" value="1"/>
</dbReference>
<evidence type="ECO:0000256" key="7">
    <source>
        <dbReference type="ARBA" id="ARBA00023049"/>
    </source>
</evidence>
<feature type="region of interest" description="Disordered" evidence="10">
    <location>
        <begin position="61"/>
        <end position="90"/>
    </location>
</feature>
<keyword evidence="8" id="KW-0961">Cell wall biogenesis/degradation</keyword>
<dbReference type="EMBL" id="QICS01000003">
    <property type="protein sequence ID" value="PXV91837.1"/>
    <property type="molecule type" value="Genomic_DNA"/>
</dbReference>
<keyword evidence="5 9" id="KW-0862">Zinc</keyword>
<keyword evidence="7 9" id="KW-0482">Metalloprotease</keyword>
<evidence type="ECO:0000313" key="11">
    <source>
        <dbReference type="EMBL" id="PXV91837.1"/>
    </source>
</evidence>
<keyword evidence="6 9" id="KW-0224">Dipeptidase</keyword>
<evidence type="ECO:0000256" key="2">
    <source>
        <dbReference type="ARBA" id="ARBA00022670"/>
    </source>
</evidence>
<feature type="compositionally biased region" description="Basic and acidic residues" evidence="10">
    <location>
        <begin position="76"/>
        <end position="90"/>
    </location>
</feature>
<name>A0A318ETE2_9FIRM</name>
<evidence type="ECO:0000256" key="6">
    <source>
        <dbReference type="ARBA" id="ARBA00022997"/>
    </source>
</evidence>
<comment type="cofactor">
    <cofactor evidence="9">
        <name>Zn(2+)</name>
        <dbReference type="ChEBI" id="CHEBI:29105"/>
    </cofactor>
    <text evidence="9">Binds 1 zinc ion per subunit.</text>
</comment>
<evidence type="ECO:0000256" key="9">
    <source>
        <dbReference type="HAMAP-Rule" id="MF_01924"/>
    </source>
</evidence>
<gene>
    <name evidence="11" type="ORF">C8E03_103408</name>
</gene>
<evidence type="ECO:0000256" key="1">
    <source>
        <dbReference type="ARBA" id="ARBA00001362"/>
    </source>
</evidence>
<dbReference type="GO" id="GO:0006508">
    <property type="term" value="P:proteolysis"/>
    <property type="evidence" value="ECO:0007669"/>
    <property type="project" value="UniProtKB-KW"/>
</dbReference>
<keyword evidence="3 9" id="KW-0479">Metal-binding</keyword>
<comment type="similarity">
    <text evidence="9">Belongs to the peptidase M15D family.</text>
</comment>
<comment type="function">
    <text evidence="9">Catalyzes hydrolysis of the D-alanyl-D-alanine dipeptide.</text>
</comment>
<feature type="binding site" evidence="9">
    <location>
        <position position="217"/>
    </location>
    <ligand>
        <name>Zn(2+)</name>
        <dbReference type="ChEBI" id="CHEBI:29105"/>
        <note>catalytic</note>
    </ligand>
</feature>
<feature type="compositionally biased region" description="Polar residues" evidence="10">
    <location>
        <begin position="28"/>
        <end position="38"/>
    </location>
</feature>
<keyword evidence="2 9" id="KW-0645">Protease</keyword>
<dbReference type="CDD" id="cd14817">
    <property type="entry name" value="D-Ala-D-Ala_dipeptidase_VanX"/>
    <property type="match status" value="1"/>
</dbReference>
<feature type="region of interest" description="Disordered" evidence="10">
    <location>
        <begin position="28"/>
        <end position="47"/>
    </location>
</feature>